<keyword evidence="6" id="KW-1185">Reference proteome</keyword>
<dbReference type="GO" id="GO:0006740">
    <property type="term" value="P:NADPH regeneration"/>
    <property type="evidence" value="ECO:0007669"/>
    <property type="project" value="TreeGrafter"/>
</dbReference>
<organism evidence="5 6">
    <name type="scientific">Candidatus Pseudothioglobus singularis PS1</name>
    <dbReference type="NCBI Taxonomy" id="1125411"/>
    <lineage>
        <taxon>Bacteria</taxon>
        <taxon>Pseudomonadati</taxon>
        <taxon>Pseudomonadota</taxon>
        <taxon>Gammaproteobacteria</taxon>
        <taxon>Candidatus Pseudothioglobaceae</taxon>
        <taxon>Candidatus Pseudothioglobus</taxon>
    </lineage>
</organism>
<protein>
    <submittedName>
        <fullName evidence="5">Inositol 2-dehydrogenase</fullName>
    </submittedName>
</protein>
<keyword evidence="2" id="KW-0560">Oxidoreductase</keyword>
<dbReference type="SUPFAM" id="SSF55347">
    <property type="entry name" value="Glyceraldehyde-3-phosphate dehydrogenase-like, C-terminal domain"/>
    <property type="match status" value="1"/>
</dbReference>
<name>A0A0M5KY89_9GAMM</name>
<dbReference type="Gene3D" id="3.30.360.10">
    <property type="entry name" value="Dihydrodipicolinate Reductase, domain 2"/>
    <property type="match status" value="1"/>
</dbReference>
<dbReference type="PANTHER" id="PTHR42840:SF3">
    <property type="entry name" value="BINDING ROSSMANN FOLD OXIDOREDUCTASE, PUTATIVE (AFU_ORTHOLOGUE AFUA_2G10240)-RELATED"/>
    <property type="match status" value="1"/>
</dbReference>
<dbReference type="InterPro" id="IPR030827">
    <property type="entry name" value="Myo_inos_IolG"/>
</dbReference>
<gene>
    <name evidence="5" type="ORF">W908_00985</name>
</gene>
<evidence type="ECO:0000313" key="5">
    <source>
        <dbReference type="EMBL" id="ALE01303.1"/>
    </source>
</evidence>
<dbReference type="PATRIC" id="fig|1125411.7.peg.194"/>
<sequence length="326" mass="35066">MKICLIGAGRIGAVHAIAIASDENANLHSVVDFHQESAEKLANKYNAITLSMDEAFENNEIDAFIIASSTSTHADLIEKCAKVGKPVFCEKPIDLSLDRALSCAKAVEESGIVCMLGFNRRFDPHMASLKSQVDANAIGSVQSLVITSHDPEPPSMEYIAGSGGLFLDMMIHDFDMACWILDDSPSSIYVAANAVNDAIAGQGDVDTASVIMNMKKGAIVTIMNGRQASFGYDQRVEAFGETGMLQVKNALEDNVVLSNSSGIRQAKNQHFFLERYGKAFHNELVHFMDSFQSGVQPSVNISDGVLALKIAEAAKESLLSGNSINL</sequence>
<proteinExistence type="inferred from homology"/>
<dbReference type="GO" id="GO:0000166">
    <property type="term" value="F:nucleotide binding"/>
    <property type="evidence" value="ECO:0007669"/>
    <property type="project" value="InterPro"/>
</dbReference>
<dbReference type="OrthoDB" id="9781031at2"/>
<dbReference type="RefSeq" id="WP_053819588.1">
    <property type="nucleotide sequence ID" value="NZ_CP006911.1"/>
</dbReference>
<dbReference type="InterPro" id="IPR036291">
    <property type="entry name" value="NAD(P)-bd_dom_sf"/>
</dbReference>
<dbReference type="InterPro" id="IPR055170">
    <property type="entry name" value="GFO_IDH_MocA-like_dom"/>
</dbReference>
<feature type="domain" description="Gfo/Idh/MocA-like oxidoreductase N-terminal" evidence="3">
    <location>
        <begin position="2"/>
        <end position="118"/>
    </location>
</feature>
<evidence type="ECO:0000259" key="3">
    <source>
        <dbReference type="Pfam" id="PF01408"/>
    </source>
</evidence>
<dbReference type="STRING" id="1125411.W908_00985"/>
<evidence type="ECO:0000256" key="1">
    <source>
        <dbReference type="ARBA" id="ARBA00010928"/>
    </source>
</evidence>
<dbReference type="Pfam" id="PF01408">
    <property type="entry name" value="GFO_IDH_MocA"/>
    <property type="match status" value="1"/>
</dbReference>
<comment type="similarity">
    <text evidence="1">Belongs to the Gfo/Idh/MocA family.</text>
</comment>
<evidence type="ECO:0000313" key="6">
    <source>
        <dbReference type="Proteomes" id="UP000068905"/>
    </source>
</evidence>
<dbReference type="PANTHER" id="PTHR42840">
    <property type="entry name" value="NAD(P)-BINDING ROSSMANN-FOLD SUPERFAMILY PROTEIN-RELATED"/>
    <property type="match status" value="1"/>
</dbReference>
<dbReference type="GO" id="GO:0016491">
    <property type="term" value="F:oxidoreductase activity"/>
    <property type="evidence" value="ECO:0007669"/>
    <property type="project" value="UniProtKB-KW"/>
</dbReference>
<feature type="domain" description="GFO/IDH/MocA-like oxidoreductase" evidence="4">
    <location>
        <begin position="128"/>
        <end position="245"/>
    </location>
</feature>
<dbReference type="Proteomes" id="UP000068905">
    <property type="component" value="Chromosome"/>
</dbReference>
<evidence type="ECO:0000256" key="2">
    <source>
        <dbReference type="ARBA" id="ARBA00023002"/>
    </source>
</evidence>
<dbReference type="Pfam" id="PF22725">
    <property type="entry name" value="GFO_IDH_MocA_C3"/>
    <property type="match status" value="1"/>
</dbReference>
<dbReference type="SUPFAM" id="SSF51735">
    <property type="entry name" value="NAD(P)-binding Rossmann-fold domains"/>
    <property type="match status" value="1"/>
</dbReference>
<dbReference type="GO" id="GO:0005737">
    <property type="term" value="C:cytoplasm"/>
    <property type="evidence" value="ECO:0007669"/>
    <property type="project" value="TreeGrafter"/>
</dbReference>
<accession>A0A0M5KY89</accession>
<dbReference type="Gene3D" id="3.40.50.720">
    <property type="entry name" value="NAD(P)-binding Rossmann-like Domain"/>
    <property type="match status" value="1"/>
</dbReference>
<dbReference type="KEGG" id="tsn:W908_00985"/>
<dbReference type="NCBIfam" id="TIGR04380">
    <property type="entry name" value="myo_inos_iolG"/>
    <property type="match status" value="1"/>
</dbReference>
<dbReference type="AlphaFoldDB" id="A0A0M5KY89"/>
<reference evidence="5 6" key="1">
    <citation type="journal article" date="2015" name="Genome Announc.">
        <title>Genome Sequence of 'Candidatus Thioglobus singularis' Strain PS1, a Mixotroph from the SUP05 Clade of Marine Gammaproteobacteria.</title>
        <authorList>
            <person name="Marshall K.T."/>
            <person name="Morris R.M."/>
        </authorList>
    </citation>
    <scope>NUCLEOTIDE SEQUENCE [LARGE SCALE GENOMIC DNA]</scope>
    <source>
        <strain evidence="5 6">PS1</strain>
    </source>
</reference>
<dbReference type="EMBL" id="CP006911">
    <property type="protein sequence ID" value="ALE01303.1"/>
    <property type="molecule type" value="Genomic_DNA"/>
</dbReference>
<dbReference type="InterPro" id="IPR000683">
    <property type="entry name" value="Gfo/Idh/MocA-like_OxRdtase_N"/>
</dbReference>
<evidence type="ECO:0000259" key="4">
    <source>
        <dbReference type="Pfam" id="PF22725"/>
    </source>
</evidence>